<dbReference type="SMART" id="SM01204">
    <property type="entry name" value="FIST_C"/>
    <property type="match status" value="1"/>
</dbReference>
<evidence type="ECO:0000313" key="3">
    <source>
        <dbReference type="EMBL" id="APG25122.1"/>
    </source>
</evidence>
<protein>
    <recommendedName>
        <fullName evidence="5">FIST domain protein</fullName>
    </recommendedName>
</protein>
<dbReference type="RefSeq" id="WP_072286971.1">
    <property type="nucleotide sequence ID" value="NZ_CP015455.1"/>
</dbReference>
<feature type="domain" description="FIST C-domain" evidence="2">
    <location>
        <begin position="307"/>
        <end position="435"/>
    </location>
</feature>
<gene>
    <name evidence="3" type="ORF">A7E75_08885</name>
</gene>
<dbReference type="Pfam" id="PF10442">
    <property type="entry name" value="FIST_C"/>
    <property type="match status" value="1"/>
</dbReference>
<dbReference type="AlphaFoldDB" id="A0A1L3GGR0"/>
<evidence type="ECO:0008006" key="5">
    <source>
        <dbReference type="Google" id="ProtNLM"/>
    </source>
</evidence>
<name>A0A1L3GGR0_SYNAC</name>
<dbReference type="PANTHER" id="PTHR40252:SF2">
    <property type="entry name" value="BLR0328 PROTEIN"/>
    <property type="match status" value="1"/>
</dbReference>
<organism evidence="3 4">
    <name type="scientific">Syntrophotalea acetylenica</name>
    <name type="common">Pelobacter acetylenicus</name>
    <dbReference type="NCBI Taxonomy" id="29542"/>
    <lineage>
        <taxon>Bacteria</taxon>
        <taxon>Pseudomonadati</taxon>
        <taxon>Thermodesulfobacteriota</taxon>
        <taxon>Desulfuromonadia</taxon>
        <taxon>Desulfuromonadales</taxon>
        <taxon>Syntrophotaleaceae</taxon>
        <taxon>Syntrophotalea</taxon>
    </lineage>
</organism>
<proteinExistence type="predicted"/>
<dbReference type="Proteomes" id="UP000182264">
    <property type="component" value="Chromosome"/>
</dbReference>
<dbReference type="EMBL" id="CP015518">
    <property type="protein sequence ID" value="APG25122.1"/>
    <property type="molecule type" value="Genomic_DNA"/>
</dbReference>
<evidence type="ECO:0000313" key="4">
    <source>
        <dbReference type="Proteomes" id="UP000182264"/>
    </source>
</evidence>
<evidence type="ECO:0000259" key="2">
    <source>
        <dbReference type="SMART" id="SM01204"/>
    </source>
</evidence>
<dbReference type="Pfam" id="PF08495">
    <property type="entry name" value="FIST"/>
    <property type="match status" value="1"/>
</dbReference>
<evidence type="ECO:0000259" key="1">
    <source>
        <dbReference type="SMART" id="SM00897"/>
    </source>
</evidence>
<dbReference type="KEGG" id="pace:A6070_02860"/>
<dbReference type="PANTHER" id="PTHR40252">
    <property type="entry name" value="BLR0328 PROTEIN"/>
    <property type="match status" value="1"/>
</dbReference>
<dbReference type="InterPro" id="IPR013702">
    <property type="entry name" value="FIST_domain_N"/>
</dbReference>
<dbReference type="STRING" id="29542.A6070_02860"/>
<feature type="domain" description="FIST" evidence="1">
    <location>
        <begin position="107"/>
        <end position="306"/>
    </location>
</feature>
<dbReference type="SMART" id="SM00897">
    <property type="entry name" value="FIST"/>
    <property type="match status" value="1"/>
</dbReference>
<reference evidence="3 4" key="1">
    <citation type="journal article" date="2017" name="Genome Announc.">
        <title>Complete Genome Sequences of Two Acetylene-Fermenting Pelobacter acetylenicus Strains.</title>
        <authorList>
            <person name="Sutton J.M."/>
            <person name="Baesman S.M."/>
            <person name="Fierst J.L."/>
            <person name="Poret-Peterson A.T."/>
            <person name="Oremland R.S."/>
            <person name="Dunlap D.S."/>
            <person name="Akob D.M."/>
        </authorList>
    </citation>
    <scope>NUCLEOTIDE SEQUENCE [LARGE SCALE GENOMIC DNA]</scope>
    <source>
        <strain evidence="3 4">DSM 3247</strain>
    </source>
</reference>
<dbReference type="InterPro" id="IPR019494">
    <property type="entry name" value="FIST_C"/>
</dbReference>
<dbReference type="OrthoDB" id="9807948at2"/>
<keyword evidence="4" id="KW-1185">Reference proteome</keyword>
<sequence>MAGKIQKMIHSILEQNASNNPMLARVIKTKMILKGINPARFSADSPDDPAIIAKLESMMRSFAPAGPPQTGAIRPASANGKIRTGFSTHPDTADCVRDLRKQLAPASPRLVIFFAAMKHAPETVSLYMQEAFPGAQVFGCSTAGEITSGQMLSDAIVAMAFSTDMLQDFKIEVVRNLGDPNAIQQAVACFDAHFGQPLSAMDPARHVGILLIDGLTGMEETLMETLGDLTNVPFIGGSAGDDLQFSGTYVYANGHAYKNAALLALLKPSVDFSFVKTQSFRLLGKTLRVSKANESRREVLQFNDRPAIEAYAEAVGVSSDRISQCFMRHPVGLIVQGEPFVRSPQRIQGDSMYFYCSIKEDMELSLLESADMLGDTARAIAEARQKLGRISGILDFDCILRTLDLRQQNLTDAYGKLFEGIPTAGFSTYGEQYIGHINQTATMLVFG</sequence>
<accession>A0A1L3GGR0</accession>